<accession>A0A919JQZ5</accession>
<evidence type="ECO:0000256" key="2">
    <source>
        <dbReference type="SAM" id="Phobius"/>
    </source>
</evidence>
<keyword evidence="2" id="KW-1133">Transmembrane helix</keyword>
<gene>
    <name evidence="3" type="ORF">Ani05nite_73660</name>
</gene>
<proteinExistence type="predicted"/>
<evidence type="ECO:0000313" key="4">
    <source>
        <dbReference type="Proteomes" id="UP000647172"/>
    </source>
</evidence>
<dbReference type="Proteomes" id="UP000647172">
    <property type="component" value="Unassembled WGS sequence"/>
</dbReference>
<keyword evidence="2" id="KW-0472">Membrane</keyword>
<feature type="region of interest" description="Disordered" evidence="1">
    <location>
        <begin position="1"/>
        <end position="34"/>
    </location>
</feature>
<reference evidence="3" key="1">
    <citation type="submission" date="2021-01" db="EMBL/GenBank/DDBJ databases">
        <title>Whole genome shotgun sequence of Actinoplanes nipponensis NBRC 14063.</title>
        <authorList>
            <person name="Komaki H."/>
            <person name="Tamura T."/>
        </authorList>
    </citation>
    <scope>NUCLEOTIDE SEQUENCE</scope>
    <source>
        <strain evidence="3">NBRC 14063</strain>
    </source>
</reference>
<name>A0A919JQZ5_9ACTN</name>
<protein>
    <submittedName>
        <fullName evidence="3">Uncharacterized protein</fullName>
    </submittedName>
</protein>
<keyword evidence="2" id="KW-0812">Transmembrane</keyword>
<sequence length="78" mass="8515">MGRVGTIQDPDPDRDWLKRSYTDTSTNPYSPDARTEMVGRLAEGTGGGRAARVVLRVVVGVIVGSFGVSFVVQALRYW</sequence>
<keyword evidence="4" id="KW-1185">Reference proteome</keyword>
<evidence type="ECO:0000313" key="3">
    <source>
        <dbReference type="EMBL" id="GIE53832.1"/>
    </source>
</evidence>
<evidence type="ECO:0000256" key="1">
    <source>
        <dbReference type="SAM" id="MobiDB-lite"/>
    </source>
</evidence>
<dbReference type="EMBL" id="BOMQ01000090">
    <property type="protein sequence ID" value="GIE53832.1"/>
    <property type="molecule type" value="Genomic_DNA"/>
</dbReference>
<feature type="transmembrane region" description="Helical" evidence="2">
    <location>
        <begin position="53"/>
        <end position="75"/>
    </location>
</feature>
<comment type="caution">
    <text evidence="3">The sequence shown here is derived from an EMBL/GenBank/DDBJ whole genome shotgun (WGS) entry which is preliminary data.</text>
</comment>
<dbReference type="AlphaFoldDB" id="A0A919JQZ5"/>
<feature type="compositionally biased region" description="Basic and acidic residues" evidence="1">
    <location>
        <begin position="11"/>
        <end position="21"/>
    </location>
</feature>
<organism evidence="3 4">
    <name type="scientific">Actinoplanes nipponensis</name>
    <dbReference type="NCBI Taxonomy" id="135950"/>
    <lineage>
        <taxon>Bacteria</taxon>
        <taxon>Bacillati</taxon>
        <taxon>Actinomycetota</taxon>
        <taxon>Actinomycetes</taxon>
        <taxon>Micromonosporales</taxon>
        <taxon>Micromonosporaceae</taxon>
        <taxon>Actinoplanes</taxon>
    </lineage>
</organism>